<reference evidence="1" key="2">
    <citation type="submission" date="2020-11" db="EMBL/GenBank/DDBJ databases">
        <authorList>
            <person name="McCartney M.A."/>
            <person name="Auch B."/>
            <person name="Kono T."/>
            <person name="Mallez S."/>
            <person name="Becker A."/>
            <person name="Gohl D.M."/>
            <person name="Silverstein K.A.T."/>
            <person name="Koren S."/>
            <person name="Bechman K.B."/>
            <person name="Herman A."/>
            <person name="Abrahante J.E."/>
            <person name="Garbe J."/>
        </authorList>
    </citation>
    <scope>NUCLEOTIDE SEQUENCE</scope>
    <source>
        <strain evidence="1">Duluth1</strain>
        <tissue evidence="1">Whole animal</tissue>
    </source>
</reference>
<evidence type="ECO:0000313" key="1">
    <source>
        <dbReference type="EMBL" id="KAH3857273.1"/>
    </source>
</evidence>
<evidence type="ECO:0000313" key="2">
    <source>
        <dbReference type="Proteomes" id="UP000828390"/>
    </source>
</evidence>
<reference evidence="1" key="1">
    <citation type="journal article" date="2019" name="bioRxiv">
        <title>The Genome of the Zebra Mussel, Dreissena polymorpha: A Resource for Invasive Species Research.</title>
        <authorList>
            <person name="McCartney M.A."/>
            <person name="Auch B."/>
            <person name="Kono T."/>
            <person name="Mallez S."/>
            <person name="Zhang Y."/>
            <person name="Obille A."/>
            <person name="Becker A."/>
            <person name="Abrahante J.E."/>
            <person name="Garbe J."/>
            <person name="Badalamenti J.P."/>
            <person name="Herman A."/>
            <person name="Mangelson H."/>
            <person name="Liachko I."/>
            <person name="Sullivan S."/>
            <person name="Sone E.D."/>
            <person name="Koren S."/>
            <person name="Silverstein K.A.T."/>
            <person name="Beckman K.B."/>
            <person name="Gohl D.M."/>
        </authorList>
    </citation>
    <scope>NUCLEOTIDE SEQUENCE</scope>
    <source>
        <strain evidence="1">Duluth1</strain>
        <tissue evidence="1">Whole animal</tissue>
    </source>
</reference>
<dbReference type="AlphaFoldDB" id="A0A9D4LEX0"/>
<proteinExistence type="predicted"/>
<sequence>MSLRIPTTKTQHKLLLHSVIRPVPEASRVGLNKCKMCIDFADQALNQLLKKSSHSASASRSGSQRVGDILKKKSVYQEQWEKNASGSKFRFDNECKFDRLNELTWEWFRWKRAQNFPFLDLRSSVLSRRE</sequence>
<organism evidence="1 2">
    <name type="scientific">Dreissena polymorpha</name>
    <name type="common">Zebra mussel</name>
    <name type="synonym">Mytilus polymorpha</name>
    <dbReference type="NCBI Taxonomy" id="45954"/>
    <lineage>
        <taxon>Eukaryota</taxon>
        <taxon>Metazoa</taxon>
        <taxon>Spiralia</taxon>
        <taxon>Lophotrochozoa</taxon>
        <taxon>Mollusca</taxon>
        <taxon>Bivalvia</taxon>
        <taxon>Autobranchia</taxon>
        <taxon>Heteroconchia</taxon>
        <taxon>Euheterodonta</taxon>
        <taxon>Imparidentia</taxon>
        <taxon>Neoheterodontei</taxon>
        <taxon>Myida</taxon>
        <taxon>Dreissenoidea</taxon>
        <taxon>Dreissenidae</taxon>
        <taxon>Dreissena</taxon>
    </lineage>
</organism>
<accession>A0A9D4LEX0</accession>
<protein>
    <submittedName>
        <fullName evidence="1">Uncharacterized protein</fullName>
    </submittedName>
</protein>
<name>A0A9D4LEX0_DREPO</name>
<dbReference type="EMBL" id="JAIWYP010000003">
    <property type="protein sequence ID" value="KAH3857273.1"/>
    <property type="molecule type" value="Genomic_DNA"/>
</dbReference>
<keyword evidence="2" id="KW-1185">Reference proteome</keyword>
<gene>
    <name evidence="1" type="ORF">DPMN_099879</name>
</gene>
<comment type="caution">
    <text evidence="1">The sequence shown here is derived from an EMBL/GenBank/DDBJ whole genome shotgun (WGS) entry which is preliminary data.</text>
</comment>
<dbReference type="Proteomes" id="UP000828390">
    <property type="component" value="Unassembled WGS sequence"/>
</dbReference>